<protein>
    <recommendedName>
        <fullName evidence="7">protein-secreting ATPase</fullName>
        <ecNumber evidence="7">7.4.2.8</ecNumber>
    </recommendedName>
</protein>
<dbReference type="GO" id="GO:0005886">
    <property type="term" value="C:plasma membrane"/>
    <property type="evidence" value="ECO:0007669"/>
    <property type="project" value="TreeGrafter"/>
</dbReference>
<keyword evidence="4" id="KW-0067">ATP-binding</keyword>
<dbReference type="SUPFAM" id="SSF52540">
    <property type="entry name" value="P-loop containing nucleoside triphosphate hydrolases"/>
    <property type="match status" value="1"/>
</dbReference>
<dbReference type="InterPro" id="IPR027417">
    <property type="entry name" value="P-loop_NTPase"/>
</dbReference>
<comment type="similarity">
    <text evidence="1">Belongs to the GSP E family.</text>
</comment>
<dbReference type="FunFam" id="3.40.50.300:FF:000398">
    <property type="entry name" value="Type IV pilus assembly ATPase PilB"/>
    <property type="match status" value="1"/>
</dbReference>
<feature type="domain" description="Bacterial type II secretion system protein E" evidence="9">
    <location>
        <begin position="377"/>
        <end position="391"/>
    </location>
</feature>
<keyword evidence="6" id="KW-1278">Translocase</keyword>
<dbReference type="Gene3D" id="3.30.450.90">
    <property type="match status" value="1"/>
</dbReference>
<dbReference type="InterPro" id="IPR037257">
    <property type="entry name" value="T2SS_E_N_sf"/>
</dbReference>
<dbReference type="PANTHER" id="PTHR30258">
    <property type="entry name" value="TYPE II SECRETION SYSTEM PROTEIN GSPE-RELATED"/>
    <property type="match status" value="1"/>
</dbReference>
<dbReference type="Gene3D" id="3.30.300.160">
    <property type="entry name" value="Type II secretion system, protein E, N-terminal domain"/>
    <property type="match status" value="1"/>
</dbReference>
<evidence type="ECO:0000256" key="2">
    <source>
        <dbReference type="ARBA" id="ARBA00022448"/>
    </source>
</evidence>
<proteinExistence type="inferred from homology"/>
<dbReference type="FunFam" id="3.30.450.90:FF:000001">
    <property type="entry name" value="Type II secretion system ATPase GspE"/>
    <property type="match status" value="1"/>
</dbReference>
<dbReference type="PROSITE" id="PS00662">
    <property type="entry name" value="T2SP_E"/>
    <property type="match status" value="1"/>
</dbReference>
<keyword evidence="3" id="KW-0547">Nucleotide-binding</keyword>
<evidence type="ECO:0000313" key="11">
    <source>
        <dbReference type="Proteomes" id="UP000267250"/>
    </source>
</evidence>
<evidence type="ECO:0000256" key="7">
    <source>
        <dbReference type="ARBA" id="ARBA00024382"/>
    </source>
</evidence>
<dbReference type="InterPro" id="IPR001482">
    <property type="entry name" value="T2SS/T4SS_dom"/>
</dbReference>
<dbReference type="OrthoDB" id="9808272at2"/>
<dbReference type="Pfam" id="PF05157">
    <property type="entry name" value="MshEN"/>
    <property type="match status" value="1"/>
</dbReference>
<dbReference type="KEGG" id="aft:BBF96_14545"/>
<evidence type="ECO:0000256" key="5">
    <source>
        <dbReference type="ARBA" id="ARBA00022927"/>
    </source>
</evidence>
<evidence type="ECO:0000256" key="8">
    <source>
        <dbReference type="ARBA" id="ARBA00034006"/>
    </source>
</evidence>
<dbReference type="Gene3D" id="3.40.50.300">
    <property type="entry name" value="P-loop containing nucleotide triphosphate hydrolases"/>
    <property type="match status" value="1"/>
</dbReference>
<organism evidence="10 11">
    <name type="scientific">Anoxybacter fermentans</name>
    <dbReference type="NCBI Taxonomy" id="1323375"/>
    <lineage>
        <taxon>Bacteria</taxon>
        <taxon>Bacillati</taxon>
        <taxon>Bacillota</taxon>
        <taxon>Clostridia</taxon>
        <taxon>Halanaerobiales</taxon>
        <taxon>Anoxybacter</taxon>
    </lineage>
</organism>
<dbReference type="Pfam" id="PF00437">
    <property type="entry name" value="T2SSE"/>
    <property type="match status" value="1"/>
</dbReference>
<dbReference type="CDD" id="cd01129">
    <property type="entry name" value="PulE-GspE-like"/>
    <property type="match status" value="1"/>
</dbReference>
<evidence type="ECO:0000256" key="1">
    <source>
        <dbReference type="ARBA" id="ARBA00006611"/>
    </source>
</evidence>
<evidence type="ECO:0000313" key="10">
    <source>
        <dbReference type="EMBL" id="AZR74496.1"/>
    </source>
</evidence>
<dbReference type="GO" id="GO:0016887">
    <property type="term" value="F:ATP hydrolysis activity"/>
    <property type="evidence" value="ECO:0007669"/>
    <property type="project" value="TreeGrafter"/>
</dbReference>
<dbReference type="EMBL" id="CP016379">
    <property type="protein sequence ID" value="AZR74496.1"/>
    <property type="molecule type" value="Genomic_DNA"/>
</dbReference>
<dbReference type="NCBIfam" id="TIGR02533">
    <property type="entry name" value="type_II_gspE"/>
    <property type="match status" value="1"/>
</dbReference>
<dbReference type="SUPFAM" id="SSF160246">
    <property type="entry name" value="EspE N-terminal domain-like"/>
    <property type="match status" value="1"/>
</dbReference>
<dbReference type="InterPro" id="IPR007831">
    <property type="entry name" value="T2SS_GspE_N"/>
</dbReference>
<evidence type="ECO:0000259" key="9">
    <source>
        <dbReference type="PROSITE" id="PS00662"/>
    </source>
</evidence>
<dbReference type="GO" id="GO:0005524">
    <property type="term" value="F:ATP binding"/>
    <property type="evidence" value="ECO:0007669"/>
    <property type="project" value="UniProtKB-KW"/>
</dbReference>
<dbReference type="GO" id="GO:0008564">
    <property type="term" value="F:protein-exporting ATPase activity"/>
    <property type="evidence" value="ECO:0007669"/>
    <property type="project" value="UniProtKB-EC"/>
</dbReference>
<name>A0A3Q9HSV4_9FIRM</name>
<dbReference type="EC" id="7.4.2.8" evidence="7"/>
<keyword evidence="2" id="KW-0813">Transport</keyword>
<sequence>MSQPKLGQILIDFNLITEEQFEEALKIHKHSNKRIGEILIDLGYITESQLVQVLEFQLGVPHVDLSKYNLDQRLTRYIPENIARRHRVVPLKKEDNVLKVAMADPLDIFAIDDIKLNARCKIEAMIASVSDIEKAIEELYSMTGLGDDGFDITYDIPEDVEDLEIDELRRLVEDAPIVRLTNLLIRQAIQQRASDIHIEPMKDEIRVRYRIDGVLHEFRSLPKSNQAALVSRLKIMAGLDIAERRKPQDGRIELKQPEGEVDIRISTIPTIYGEKVVLRILNKESVLLDLDKLGFSLKNRRYFDEMLKKPHGIILVTGPTGSGKTTTLFAALNKLNSQEKNISTVEDPVEYRLEGINQIQINPRVGLTFASALRAILRQDPDIIMIGEIRDRETASIAIRAAMTGHLVLSTIHTNDAPSAITRLIDMGIEPYLVSSSMIGVVAQRLVRKICPSCKERFEPSEEMRFYLGELGQQVKYLYRGKGCPDCNKTGYQGQLAIHEVLVPDREIRRLTIQNRPAEDLRDAAVANGMTTLKMDGIEKALKGLTSLEEVMRVAI</sequence>
<keyword evidence="11" id="KW-1185">Reference proteome</keyword>
<dbReference type="GO" id="GO:0015628">
    <property type="term" value="P:protein secretion by the type II secretion system"/>
    <property type="evidence" value="ECO:0007669"/>
    <property type="project" value="InterPro"/>
</dbReference>
<evidence type="ECO:0000256" key="6">
    <source>
        <dbReference type="ARBA" id="ARBA00022967"/>
    </source>
</evidence>
<dbReference type="Proteomes" id="UP000267250">
    <property type="component" value="Chromosome"/>
</dbReference>
<gene>
    <name evidence="10" type="ORF">BBF96_14545</name>
</gene>
<dbReference type="InterPro" id="IPR013369">
    <property type="entry name" value="T2SS_GspE"/>
</dbReference>
<comment type="catalytic activity">
    <reaction evidence="8">
        <text>ATP + H2O + cellular proteinSide 1 = ADP + phosphate + cellular proteinSide 2.</text>
        <dbReference type="EC" id="7.4.2.8"/>
    </reaction>
</comment>
<dbReference type="AlphaFoldDB" id="A0A3Q9HSV4"/>
<dbReference type="PANTHER" id="PTHR30258:SF1">
    <property type="entry name" value="PROTEIN TRANSPORT PROTEIN HOFB HOMOLOG"/>
    <property type="match status" value="1"/>
</dbReference>
<accession>A0A3Q9HSV4</accession>
<evidence type="ECO:0000256" key="3">
    <source>
        <dbReference type="ARBA" id="ARBA00022741"/>
    </source>
</evidence>
<keyword evidence="5" id="KW-0653">Protein transport</keyword>
<dbReference type="GO" id="GO:0015627">
    <property type="term" value="C:type II protein secretion system complex"/>
    <property type="evidence" value="ECO:0007669"/>
    <property type="project" value="InterPro"/>
</dbReference>
<evidence type="ECO:0000256" key="4">
    <source>
        <dbReference type="ARBA" id="ARBA00022840"/>
    </source>
</evidence>
<dbReference type="RefSeq" id="WP_127017856.1">
    <property type="nucleotide sequence ID" value="NZ_CP016379.1"/>
</dbReference>
<dbReference type="FunFam" id="3.30.300.160:FF:000002">
    <property type="entry name" value="Type II secretion system protein E"/>
    <property type="match status" value="1"/>
</dbReference>
<reference evidence="10 11" key="1">
    <citation type="submission" date="2016-07" db="EMBL/GenBank/DDBJ databases">
        <title>Genome and transcriptome analysis of iron-reducing fermentative bacteria Anoxybacter fermentans.</title>
        <authorList>
            <person name="Zeng X."/>
            <person name="Shao Z."/>
        </authorList>
    </citation>
    <scope>NUCLEOTIDE SEQUENCE [LARGE SCALE GENOMIC DNA]</scope>
    <source>
        <strain evidence="10 11">DY22613</strain>
    </source>
</reference>